<accession>A0ABD0WXW6</accession>
<proteinExistence type="predicted"/>
<dbReference type="EMBL" id="JAGEUA010000007">
    <property type="protein sequence ID" value="KAL0969741.1"/>
    <property type="molecule type" value="Genomic_DNA"/>
</dbReference>
<feature type="region of interest" description="Disordered" evidence="1">
    <location>
        <begin position="34"/>
        <end position="80"/>
    </location>
</feature>
<dbReference type="Proteomes" id="UP001557470">
    <property type="component" value="Unassembled WGS sequence"/>
</dbReference>
<organism evidence="2 3">
    <name type="scientific">Umbra pygmaea</name>
    <name type="common">Eastern mudminnow</name>
    <dbReference type="NCBI Taxonomy" id="75934"/>
    <lineage>
        <taxon>Eukaryota</taxon>
        <taxon>Metazoa</taxon>
        <taxon>Chordata</taxon>
        <taxon>Craniata</taxon>
        <taxon>Vertebrata</taxon>
        <taxon>Euteleostomi</taxon>
        <taxon>Actinopterygii</taxon>
        <taxon>Neopterygii</taxon>
        <taxon>Teleostei</taxon>
        <taxon>Protacanthopterygii</taxon>
        <taxon>Esociformes</taxon>
        <taxon>Umbridae</taxon>
        <taxon>Umbra</taxon>
    </lineage>
</organism>
<sequence length="80" mass="8797">MDVLGRCRANEIDQDARLPYSLSYDSVARMLLKKTRGRAAEPQPERASPGGIYSQDSPQPSCCRRASSNTRVRPVTPASC</sequence>
<gene>
    <name evidence="2" type="ORF">UPYG_G00231660</name>
</gene>
<feature type="compositionally biased region" description="Polar residues" evidence="1">
    <location>
        <begin position="54"/>
        <end position="71"/>
    </location>
</feature>
<keyword evidence="3" id="KW-1185">Reference proteome</keyword>
<reference evidence="2 3" key="1">
    <citation type="submission" date="2024-06" db="EMBL/GenBank/DDBJ databases">
        <authorList>
            <person name="Pan Q."/>
            <person name="Wen M."/>
            <person name="Jouanno E."/>
            <person name="Zahm M."/>
            <person name="Klopp C."/>
            <person name="Cabau C."/>
            <person name="Louis A."/>
            <person name="Berthelot C."/>
            <person name="Parey E."/>
            <person name="Roest Crollius H."/>
            <person name="Montfort J."/>
            <person name="Robinson-Rechavi M."/>
            <person name="Bouchez O."/>
            <person name="Lampietro C."/>
            <person name="Lopez Roques C."/>
            <person name="Donnadieu C."/>
            <person name="Postlethwait J."/>
            <person name="Bobe J."/>
            <person name="Verreycken H."/>
            <person name="Guiguen Y."/>
        </authorList>
    </citation>
    <scope>NUCLEOTIDE SEQUENCE [LARGE SCALE GENOMIC DNA]</scope>
    <source>
        <strain evidence="2">Up_M1</strain>
        <tissue evidence="2">Testis</tissue>
    </source>
</reference>
<dbReference type="AlphaFoldDB" id="A0ABD0WXW6"/>
<protein>
    <submittedName>
        <fullName evidence="2">Uncharacterized protein</fullName>
    </submittedName>
</protein>
<evidence type="ECO:0000256" key="1">
    <source>
        <dbReference type="SAM" id="MobiDB-lite"/>
    </source>
</evidence>
<evidence type="ECO:0000313" key="2">
    <source>
        <dbReference type="EMBL" id="KAL0969741.1"/>
    </source>
</evidence>
<evidence type="ECO:0000313" key="3">
    <source>
        <dbReference type="Proteomes" id="UP001557470"/>
    </source>
</evidence>
<name>A0ABD0WXW6_UMBPY</name>
<comment type="caution">
    <text evidence="2">The sequence shown here is derived from an EMBL/GenBank/DDBJ whole genome shotgun (WGS) entry which is preliminary data.</text>
</comment>